<feature type="region of interest" description="Disordered" evidence="2">
    <location>
        <begin position="1"/>
        <end position="27"/>
    </location>
</feature>
<dbReference type="SUPFAM" id="SSF49764">
    <property type="entry name" value="HSP20-like chaperones"/>
    <property type="match status" value="1"/>
</dbReference>
<accession>A0A0P9GFT7</accession>
<dbReference type="OrthoDB" id="1431247at2759"/>
<sequence>ADRSPSTCLAVLDERPEPPNTSLDIDRSDPSQVVVRVHLPGFSLDNITVAMRRGHKVHVVADSYGESGGHYEKLVTLGSDVSSAAPRAEFDGTLLRIFIHRR</sequence>
<dbReference type="InterPro" id="IPR002068">
    <property type="entry name" value="A-crystallin/Hsp20_dom"/>
</dbReference>
<feature type="domain" description="SHSP" evidence="3">
    <location>
        <begin position="14"/>
        <end position="102"/>
    </location>
</feature>
<dbReference type="AlphaFoldDB" id="A0A0P9GFT7"/>
<evidence type="ECO:0000256" key="1">
    <source>
        <dbReference type="PROSITE-ProRule" id="PRU00285"/>
    </source>
</evidence>
<keyword evidence="5" id="KW-1185">Reference proteome</keyword>
<reference evidence="4 5" key="1">
    <citation type="journal article" date="2015" name="Front. Microbiol.">
        <title>Genome sequence of the plant growth promoting endophytic yeast Rhodotorula graminis WP1.</title>
        <authorList>
            <person name="Firrincieli A."/>
            <person name="Otillar R."/>
            <person name="Salamov A."/>
            <person name="Schmutz J."/>
            <person name="Khan Z."/>
            <person name="Redman R.S."/>
            <person name="Fleck N.D."/>
            <person name="Lindquist E."/>
            <person name="Grigoriev I.V."/>
            <person name="Doty S.L."/>
        </authorList>
    </citation>
    <scope>NUCLEOTIDE SEQUENCE [LARGE SCALE GENOMIC DNA]</scope>
    <source>
        <strain evidence="4 5">WP1</strain>
    </source>
</reference>
<feature type="non-terminal residue" evidence="4">
    <location>
        <position position="102"/>
    </location>
</feature>
<dbReference type="PROSITE" id="PS01031">
    <property type="entry name" value="SHSP"/>
    <property type="match status" value="1"/>
</dbReference>
<dbReference type="InterPro" id="IPR008978">
    <property type="entry name" value="HSP20-like_chaperone"/>
</dbReference>
<dbReference type="EMBL" id="KQ474092">
    <property type="protein sequence ID" value="KPV71675.1"/>
    <property type="molecule type" value="Genomic_DNA"/>
</dbReference>
<evidence type="ECO:0000313" key="4">
    <source>
        <dbReference type="EMBL" id="KPV71675.1"/>
    </source>
</evidence>
<dbReference type="Proteomes" id="UP000053890">
    <property type="component" value="Unassembled WGS sequence"/>
</dbReference>
<evidence type="ECO:0000259" key="3">
    <source>
        <dbReference type="PROSITE" id="PS01031"/>
    </source>
</evidence>
<proteinExistence type="inferred from homology"/>
<name>A0A0P9GFT7_RHOGW</name>
<feature type="non-terminal residue" evidence="4">
    <location>
        <position position="1"/>
    </location>
</feature>
<dbReference type="Gene3D" id="2.60.40.790">
    <property type="match status" value="1"/>
</dbReference>
<comment type="similarity">
    <text evidence="1">Belongs to the small heat shock protein (HSP20) family.</text>
</comment>
<dbReference type="CDD" id="cd00298">
    <property type="entry name" value="ACD_sHsps_p23-like"/>
    <property type="match status" value="1"/>
</dbReference>
<dbReference type="RefSeq" id="XP_018267724.1">
    <property type="nucleotide sequence ID" value="XM_018414426.1"/>
</dbReference>
<gene>
    <name evidence="4" type="ORF">RHOBADRAFT_4452</name>
</gene>
<evidence type="ECO:0000313" key="5">
    <source>
        <dbReference type="Proteomes" id="UP000053890"/>
    </source>
</evidence>
<dbReference type="GeneID" id="28974874"/>
<organism evidence="4 5">
    <name type="scientific">Rhodotorula graminis (strain WP1)</name>
    <dbReference type="NCBI Taxonomy" id="578459"/>
    <lineage>
        <taxon>Eukaryota</taxon>
        <taxon>Fungi</taxon>
        <taxon>Dikarya</taxon>
        <taxon>Basidiomycota</taxon>
        <taxon>Pucciniomycotina</taxon>
        <taxon>Microbotryomycetes</taxon>
        <taxon>Sporidiobolales</taxon>
        <taxon>Sporidiobolaceae</taxon>
        <taxon>Rhodotorula</taxon>
    </lineage>
</organism>
<protein>
    <recommendedName>
        <fullName evidence="3">SHSP domain-containing protein</fullName>
    </recommendedName>
</protein>
<evidence type="ECO:0000256" key="2">
    <source>
        <dbReference type="SAM" id="MobiDB-lite"/>
    </source>
</evidence>